<dbReference type="CDD" id="cd06550">
    <property type="entry name" value="TM_ABC_iron-siderophores_like"/>
    <property type="match status" value="1"/>
</dbReference>
<reference evidence="9 10" key="2">
    <citation type="journal article" date="2011" name="Stand. Genomic Sci.">
        <title>Complete genome sequence of Tsukamurella paurometabola type strain (no. 33).</title>
        <authorList>
            <person name="Munk A.C."/>
            <person name="Lapidus A."/>
            <person name="Lucas S."/>
            <person name="Nolan M."/>
            <person name="Tice H."/>
            <person name="Cheng J.F."/>
            <person name="Del Rio T.G."/>
            <person name="Goodwin L."/>
            <person name="Pitluck S."/>
            <person name="Liolios K."/>
            <person name="Huntemann M."/>
            <person name="Ivanova N."/>
            <person name="Mavromatis K."/>
            <person name="Mikhailova N."/>
            <person name="Pati A."/>
            <person name="Chen A."/>
            <person name="Palaniappan K."/>
            <person name="Tapia R."/>
            <person name="Han C."/>
            <person name="Land M."/>
            <person name="Hauser L."/>
            <person name="Chang Y.J."/>
            <person name="Jeffries C.D."/>
            <person name="Brettin T."/>
            <person name="Yasawong M."/>
            <person name="Brambilla E.M."/>
            <person name="Rohde M."/>
            <person name="Sikorski J."/>
            <person name="Goker M."/>
            <person name="Detter J.C."/>
            <person name="Woyke T."/>
            <person name="Bristow J."/>
            <person name="Eisen J.A."/>
            <person name="Markowitz V."/>
            <person name="Hugenholtz P."/>
            <person name="Kyrpides N.C."/>
            <person name="Klenk H.P."/>
        </authorList>
    </citation>
    <scope>NUCLEOTIDE SEQUENCE [LARGE SCALE GENOMIC DNA]</scope>
    <source>
        <strain evidence="10">ATCC 8368 / DSM 20162 / CCUG 35730 / CIP 100753 / JCM 10117 / KCTC 9821 / NBRC 16120 / NCIMB 702349 / NCTC 13040</strain>
    </source>
</reference>
<dbReference type="AlphaFoldDB" id="D5UYN2"/>
<dbReference type="GO" id="GO:0033214">
    <property type="term" value="P:siderophore-iron import into cell"/>
    <property type="evidence" value="ECO:0007669"/>
    <property type="project" value="TreeGrafter"/>
</dbReference>
<dbReference type="HOGENOM" id="CLU_013016_1_1_11"/>
<evidence type="ECO:0000256" key="7">
    <source>
        <dbReference type="ARBA" id="ARBA00023136"/>
    </source>
</evidence>
<dbReference type="Gene3D" id="1.10.3470.10">
    <property type="entry name" value="ABC transporter involved in vitamin B12 uptake, BtuC"/>
    <property type="match status" value="1"/>
</dbReference>
<evidence type="ECO:0000256" key="2">
    <source>
        <dbReference type="ARBA" id="ARBA00007935"/>
    </source>
</evidence>
<evidence type="ECO:0000256" key="3">
    <source>
        <dbReference type="ARBA" id="ARBA00022448"/>
    </source>
</evidence>
<dbReference type="Pfam" id="PF01032">
    <property type="entry name" value="FecCD"/>
    <property type="match status" value="1"/>
</dbReference>
<name>D5UYN2_TSUPD</name>
<feature type="transmembrane region" description="Helical" evidence="8">
    <location>
        <begin position="153"/>
        <end position="173"/>
    </location>
</feature>
<evidence type="ECO:0000256" key="5">
    <source>
        <dbReference type="ARBA" id="ARBA00022692"/>
    </source>
</evidence>
<feature type="transmembrane region" description="Helical" evidence="8">
    <location>
        <begin position="92"/>
        <end position="113"/>
    </location>
</feature>
<dbReference type="GO" id="GO:0022857">
    <property type="term" value="F:transmembrane transporter activity"/>
    <property type="evidence" value="ECO:0007669"/>
    <property type="project" value="InterPro"/>
</dbReference>
<dbReference type="EMBL" id="CP001966">
    <property type="protein sequence ID" value="ADG80335.1"/>
    <property type="molecule type" value="Genomic_DNA"/>
</dbReference>
<dbReference type="InterPro" id="IPR000522">
    <property type="entry name" value="ABC_transptr_permease_BtuC"/>
</dbReference>
<dbReference type="eggNOG" id="COG4779">
    <property type="taxonomic scope" value="Bacteria"/>
</dbReference>
<protein>
    <submittedName>
        <fullName evidence="9">Transport system permease protein</fullName>
    </submittedName>
</protein>
<proteinExistence type="inferred from homology"/>
<dbReference type="STRING" id="521096.Tpau_3757"/>
<comment type="similarity">
    <text evidence="2">Belongs to the binding-protein-dependent transport system permease family. FecCD subfamily.</text>
</comment>
<dbReference type="PANTHER" id="PTHR30472">
    <property type="entry name" value="FERRIC ENTEROBACTIN TRANSPORT SYSTEM PERMEASE PROTEIN"/>
    <property type="match status" value="1"/>
</dbReference>
<organism evidence="9 10">
    <name type="scientific">Tsukamurella paurometabola (strain ATCC 8368 / DSM 20162 / CCUG 35730 / CIP 100753 / JCM 10117 / KCTC 9821 / NBRC 16120 / NCIMB 702349 / NCTC 13040)</name>
    <name type="common">Corynebacterium paurometabolum</name>
    <dbReference type="NCBI Taxonomy" id="521096"/>
    <lineage>
        <taxon>Bacteria</taxon>
        <taxon>Bacillati</taxon>
        <taxon>Actinomycetota</taxon>
        <taxon>Actinomycetes</taxon>
        <taxon>Mycobacteriales</taxon>
        <taxon>Tsukamurellaceae</taxon>
        <taxon>Tsukamurella</taxon>
    </lineage>
</organism>
<feature type="transmembrane region" description="Helical" evidence="8">
    <location>
        <begin position="179"/>
        <end position="197"/>
    </location>
</feature>
<comment type="subcellular location">
    <subcellularLocation>
        <location evidence="1">Cell membrane</location>
        <topology evidence="1">Multi-pass membrane protein</topology>
    </subcellularLocation>
</comment>
<dbReference type="InterPro" id="IPR037294">
    <property type="entry name" value="ABC_BtuC-like"/>
</dbReference>
<keyword evidence="10" id="KW-1185">Reference proteome</keyword>
<keyword evidence="5 8" id="KW-0812">Transmembrane</keyword>
<reference evidence="10" key="1">
    <citation type="submission" date="2010-03" db="EMBL/GenBank/DDBJ databases">
        <title>The complete chromosome of Tsukamurella paurometabola DSM 20162.</title>
        <authorList>
            <consortium name="US DOE Joint Genome Institute (JGI-PGF)"/>
            <person name="Lucas S."/>
            <person name="Copeland A."/>
            <person name="Lapidus A."/>
            <person name="Glavina del Rio T."/>
            <person name="Dalin E."/>
            <person name="Tice H."/>
            <person name="Bruce D."/>
            <person name="Goodwin L."/>
            <person name="Pitluck S."/>
            <person name="Kyrpides N."/>
            <person name="Mavromatis K."/>
            <person name="Ivanova N."/>
            <person name="Mikhailova N."/>
            <person name="Munk A.C."/>
            <person name="Brettin T."/>
            <person name="Detter J.C."/>
            <person name="Tapia R."/>
            <person name="Han C."/>
            <person name="Larimer F."/>
            <person name="Land M."/>
            <person name="Hauser L."/>
            <person name="Markowitz V."/>
            <person name="Cheng J.-F."/>
            <person name="Hugenholtz P."/>
            <person name="Woyke T."/>
            <person name="Wu D."/>
            <person name="Jando M."/>
            <person name="Brambilla E."/>
            <person name="Klenk H.-P."/>
            <person name="Eisen J.A."/>
        </authorList>
    </citation>
    <scope>NUCLEOTIDE SEQUENCE [LARGE SCALE GENOMIC DNA]</scope>
    <source>
        <strain evidence="10">ATCC 8368 / DSM 20162 / CCUG 35730 / CIP 100753 / JCM 10117 / KCTC 9821 / NBRC 16120 / NCIMB 702349 / NCTC 13040</strain>
    </source>
</reference>
<dbReference type="SUPFAM" id="SSF81345">
    <property type="entry name" value="ABC transporter involved in vitamin B12 uptake, BtuC"/>
    <property type="match status" value="1"/>
</dbReference>
<feature type="transmembrane region" description="Helical" evidence="8">
    <location>
        <begin position="271"/>
        <end position="298"/>
    </location>
</feature>
<evidence type="ECO:0000256" key="8">
    <source>
        <dbReference type="SAM" id="Phobius"/>
    </source>
</evidence>
<evidence type="ECO:0000256" key="4">
    <source>
        <dbReference type="ARBA" id="ARBA00022475"/>
    </source>
</evidence>
<evidence type="ECO:0000256" key="1">
    <source>
        <dbReference type="ARBA" id="ARBA00004651"/>
    </source>
</evidence>
<keyword evidence="6 8" id="KW-1133">Transmembrane helix</keyword>
<evidence type="ECO:0000256" key="6">
    <source>
        <dbReference type="ARBA" id="ARBA00022989"/>
    </source>
</evidence>
<accession>D5UYN2</accession>
<dbReference type="KEGG" id="tpr:Tpau_3757"/>
<sequence>MTGVQERTPADAAHDLPPIRRGLRFGSVVSMVWRPWPVIVTAVLLAVAFLAFCLSIRMGEFPLTLGEVLRALIGRGDAMTTFIVTDLRLPRALVGLTVGAALGMSGAIVQSIARNPLASPDLLGITAGAGVAAVFLVTSTSTLAATLNTDVGLPLFALGGGLATGALVYLLAVRGGVDGMRLILVGIAITALMRALIDWMLVRADIRDVARAQAWLVGSLDGRDWSDVWAAIGLGVPAAIIAVGAAFPLRAVQLGDDVARGLGVRLGRNRATLLIASVLLASAGVAAAGPIAFVAFVAPQVAMRLTRLPTPPLLPAAAMGAALLLCADLVARTVFPVPMPVGIVTAAAGGPFLVYLLVRQNIKGAKK</sequence>
<dbReference type="RefSeq" id="WP_013128331.1">
    <property type="nucleotide sequence ID" value="NC_014158.1"/>
</dbReference>
<gene>
    <name evidence="9" type="ordered locus">Tpau_3757</name>
</gene>
<feature type="transmembrane region" description="Helical" evidence="8">
    <location>
        <begin position="337"/>
        <end position="358"/>
    </location>
</feature>
<evidence type="ECO:0000313" key="10">
    <source>
        <dbReference type="Proteomes" id="UP000001213"/>
    </source>
</evidence>
<dbReference type="PANTHER" id="PTHR30472:SF24">
    <property type="entry name" value="FERRIC ENTEROBACTIN TRANSPORT SYSTEM PERMEASE PROTEIN FEPG"/>
    <property type="match status" value="1"/>
</dbReference>
<feature type="transmembrane region" description="Helical" evidence="8">
    <location>
        <begin position="228"/>
        <end position="251"/>
    </location>
</feature>
<evidence type="ECO:0000313" key="9">
    <source>
        <dbReference type="EMBL" id="ADG80335.1"/>
    </source>
</evidence>
<feature type="transmembrane region" description="Helical" evidence="8">
    <location>
        <begin position="125"/>
        <end position="146"/>
    </location>
</feature>
<dbReference type="GO" id="GO:0005886">
    <property type="term" value="C:plasma membrane"/>
    <property type="evidence" value="ECO:0007669"/>
    <property type="project" value="UniProtKB-SubCell"/>
</dbReference>
<dbReference type="Proteomes" id="UP000001213">
    <property type="component" value="Chromosome"/>
</dbReference>
<keyword evidence="3" id="KW-0813">Transport</keyword>
<keyword evidence="4" id="KW-1003">Cell membrane</keyword>
<keyword evidence="7 8" id="KW-0472">Membrane</keyword>
<feature type="transmembrane region" description="Helical" evidence="8">
    <location>
        <begin position="36"/>
        <end position="56"/>
    </location>
</feature>